<dbReference type="GeneID" id="29922053"/>
<name>V4JH16_PSEL2</name>
<keyword evidence="1" id="KW-1133">Transmembrane helix</keyword>
<evidence type="ECO:0000313" key="3">
    <source>
        <dbReference type="Proteomes" id="UP000017820"/>
    </source>
</evidence>
<dbReference type="AlphaFoldDB" id="V4JH16"/>
<dbReference type="EMBL" id="AUSV01000017">
    <property type="protein sequence ID" value="ESP94247.1"/>
    <property type="molecule type" value="Genomic_DNA"/>
</dbReference>
<evidence type="ECO:0000313" key="2">
    <source>
        <dbReference type="EMBL" id="ESP94247.1"/>
    </source>
</evidence>
<sequence length="109" mass="12472">MKSMWYLQLVALGIVSVWYLPVCYSATKILKNKYRELWTDYGSFELLGNNNVVSSYKLLKLILTTRYKSTNDSELISKMDTCRVLLLVAFVLAASQFVLTILMIGGYVK</sequence>
<dbReference type="Proteomes" id="UP000017820">
    <property type="component" value="Unassembled WGS sequence"/>
</dbReference>
<reference evidence="2 3" key="1">
    <citation type="submission" date="2013-07" db="EMBL/GenBank/DDBJ databases">
        <title>Draft genome sequence of Pseudoalteromonas luteoviolacea 2ta16.</title>
        <authorList>
            <person name="Allen E.E."/>
            <person name="Azam F."/>
            <person name="Podell S."/>
        </authorList>
    </citation>
    <scope>NUCLEOTIDE SEQUENCE [LARGE SCALE GENOMIC DNA]</scope>
    <source>
        <strain evidence="2 3">2ta16</strain>
    </source>
</reference>
<accession>V4JH16</accession>
<feature type="transmembrane region" description="Helical" evidence="1">
    <location>
        <begin position="84"/>
        <end position="108"/>
    </location>
</feature>
<keyword evidence="1" id="KW-0472">Membrane</keyword>
<protein>
    <submittedName>
        <fullName evidence="2">Uncharacterized protein</fullName>
    </submittedName>
</protein>
<gene>
    <name evidence="2" type="ORF">PL2TA16_02092</name>
</gene>
<dbReference type="RefSeq" id="WP_023398297.1">
    <property type="nucleotide sequence ID" value="NZ_AUSV01000017.1"/>
</dbReference>
<feature type="transmembrane region" description="Helical" evidence="1">
    <location>
        <begin position="6"/>
        <end position="27"/>
    </location>
</feature>
<keyword evidence="1" id="KW-0812">Transmembrane</keyword>
<organism evidence="2 3">
    <name type="scientific">Pseudoalteromonas luteoviolacea (strain 2ta16)</name>
    <dbReference type="NCBI Taxonomy" id="1353533"/>
    <lineage>
        <taxon>Bacteria</taxon>
        <taxon>Pseudomonadati</taxon>
        <taxon>Pseudomonadota</taxon>
        <taxon>Gammaproteobacteria</taxon>
        <taxon>Alteromonadales</taxon>
        <taxon>Pseudoalteromonadaceae</taxon>
        <taxon>Pseudoalteromonas</taxon>
    </lineage>
</organism>
<proteinExistence type="predicted"/>
<evidence type="ECO:0000256" key="1">
    <source>
        <dbReference type="SAM" id="Phobius"/>
    </source>
</evidence>
<comment type="caution">
    <text evidence="2">The sequence shown here is derived from an EMBL/GenBank/DDBJ whole genome shotgun (WGS) entry which is preliminary data.</text>
</comment>